<evidence type="ECO:0000256" key="1">
    <source>
        <dbReference type="SAM" id="Phobius"/>
    </source>
</evidence>
<keyword evidence="1" id="KW-0472">Membrane</keyword>
<gene>
    <name evidence="2" type="ORF">OC842_007663</name>
</gene>
<dbReference type="EMBL" id="JAPDMQ010001158">
    <property type="protein sequence ID" value="KAK0518831.1"/>
    <property type="molecule type" value="Genomic_DNA"/>
</dbReference>
<keyword evidence="3" id="KW-1185">Reference proteome</keyword>
<dbReference type="Proteomes" id="UP001176521">
    <property type="component" value="Unassembled WGS sequence"/>
</dbReference>
<keyword evidence="1" id="KW-0812">Transmembrane</keyword>
<accession>A0AAN6G5Q0</accession>
<feature type="non-terminal residue" evidence="2">
    <location>
        <position position="1"/>
    </location>
</feature>
<keyword evidence="1" id="KW-1133">Transmembrane helix</keyword>
<sequence>NSGIIAISKVIDLTLYIAIIIYLLGRIDIDTDIDFEVDSTRTALKCSTIDTWSQDPPRTWGPYTGLRDLPWSAVAFPTLEAGRGGDGVHLLG</sequence>
<protein>
    <submittedName>
        <fullName evidence="2">Uncharacterized protein</fullName>
    </submittedName>
</protein>
<evidence type="ECO:0000313" key="3">
    <source>
        <dbReference type="Proteomes" id="UP001176521"/>
    </source>
</evidence>
<reference evidence="2" key="1">
    <citation type="journal article" date="2023" name="PhytoFront">
        <title>Draft Genome Resources of Seven Strains of Tilletia horrida, Causal Agent of Kernel Smut of Rice.</title>
        <authorList>
            <person name="Khanal S."/>
            <person name="Antony Babu S."/>
            <person name="Zhou X.G."/>
        </authorList>
    </citation>
    <scope>NUCLEOTIDE SEQUENCE</scope>
    <source>
        <strain evidence="2">TX3</strain>
    </source>
</reference>
<organism evidence="2 3">
    <name type="scientific">Tilletia horrida</name>
    <dbReference type="NCBI Taxonomy" id="155126"/>
    <lineage>
        <taxon>Eukaryota</taxon>
        <taxon>Fungi</taxon>
        <taxon>Dikarya</taxon>
        <taxon>Basidiomycota</taxon>
        <taxon>Ustilaginomycotina</taxon>
        <taxon>Exobasidiomycetes</taxon>
        <taxon>Tilletiales</taxon>
        <taxon>Tilletiaceae</taxon>
        <taxon>Tilletia</taxon>
    </lineage>
</organism>
<proteinExistence type="predicted"/>
<feature type="transmembrane region" description="Helical" evidence="1">
    <location>
        <begin position="6"/>
        <end position="25"/>
    </location>
</feature>
<name>A0AAN6G5Q0_9BASI</name>
<evidence type="ECO:0000313" key="2">
    <source>
        <dbReference type="EMBL" id="KAK0518831.1"/>
    </source>
</evidence>
<comment type="caution">
    <text evidence="2">The sequence shown here is derived from an EMBL/GenBank/DDBJ whole genome shotgun (WGS) entry which is preliminary data.</text>
</comment>
<dbReference type="AlphaFoldDB" id="A0AAN6G5Q0"/>
<feature type="non-terminal residue" evidence="2">
    <location>
        <position position="92"/>
    </location>
</feature>